<evidence type="ECO:0000256" key="7">
    <source>
        <dbReference type="SAM" id="Phobius"/>
    </source>
</evidence>
<evidence type="ECO:0000256" key="3">
    <source>
        <dbReference type="ARBA" id="ARBA00022475"/>
    </source>
</evidence>
<sequence>MNENREMNNDELEIDLGELFKVLKKNILLVLVISVLCAAIGLVSSMFLINKKYSSEATIYITPKVTEQGTIDYNSIQTNSRMVNNYMEILKGETILAKVADQVGMESYEEVLNTLTVSNPENTELISVSSETTDPELSQQIVSLVISTFTEDMMDILNLNNVTIINDAKVNENPVSPSVPRYTILGLAVGLVISCGYVFITFLFDKRLRTREEAENFLGVPVLATVPLKK</sequence>
<evidence type="ECO:0000256" key="1">
    <source>
        <dbReference type="ARBA" id="ARBA00004651"/>
    </source>
</evidence>
<gene>
    <name evidence="9" type="ORF">B5F14_07585</name>
</gene>
<evidence type="ECO:0000256" key="6">
    <source>
        <dbReference type="ARBA" id="ARBA00023136"/>
    </source>
</evidence>
<reference evidence="10" key="1">
    <citation type="submission" date="2017-04" db="EMBL/GenBank/DDBJ databases">
        <title>Function of individual gut microbiota members based on whole genome sequencing of pure cultures obtained from chicken caecum.</title>
        <authorList>
            <person name="Medvecky M."/>
            <person name="Cejkova D."/>
            <person name="Polansky O."/>
            <person name="Karasova D."/>
            <person name="Kubasova T."/>
            <person name="Cizek A."/>
            <person name="Rychlik I."/>
        </authorList>
    </citation>
    <scope>NUCLEOTIDE SEQUENCE [LARGE SCALE GENOMIC DNA]</scope>
    <source>
        <strain evidence="10">An178</strain>
    </source>
</reference>
<dbReference type="AlphaFoldDB" id="A0A1Y4LV69"/>
<keyword evidence="4 7" id="KW-0812">Transmembrane</keyword>
<dbReference type="InterPro" id="IPR050445">
    <property type="entry name" value="Bact_polysacc_biosynth/exp"/>
</dbReference>
<evidence type="ECO:0000256" key="5">
    <source>
        <dbReference type="ARBA" id="ARBA00022989"/>
    </source>
</evidence>
<keyword evidence="6 7" id="KW-0472">Membrane</keyword>
<name>A0A1Y4LV69_9FIRM</name>
<comment type="caution">
    <text evidence="9">The sequence shown here is derived from an EMBL/GenBank/DDBJ whole genome shotgun (WGS) entry which is preliminary data.</text>
</comment>
<dbReference type="PANTHER" id="PTHR32309:SF13">
    <property type="entry name" value="FERRIC ENTEROBACTIN TRANSPORT PROTEIN FEPE"/>
    <property type="match status" value="1"/>
</dbReference>
<dbReference type="Proteomes" id="UP000195447">
    <property type="component" value="Unassembled WGS sequence"/>
</dbReference>
<comment type="subcellular location">
    <subcellularLocation>
        <location evidence="1">Cell membrane</location>
        <topology evidence="1">Multi-pass membrane protein</topology>
    </subcellularLocation>
</comment>
<evidence type="ECO:0000256" key="4">
    <source>
        <dbReference type="ARBA" id="ARBA00022692"/>
    </source>
</evidence>
<comment type="similarity">
    <text evidence="2">Belongs to the CpsC/CapA family.</text>
</comment>
<proteinExistence type="inferred from homology"/>
<feature type="transmembrane region" description="Helical" evidence="7">
    <location>
        <begin position="182"/>
        <end position="204"/>
    </location>
</feature>
<evidence type="ECO:0000313" key="10">
    <source>
        <dbReference type="Proteomes" id="UP000195447"/>
    </source>
</evidence>
<dbReference type="GO" id="GO:0005886">
    <property type="term" value="C:plasma membrane"/>
    <property type="evidence" value="ECO:0007669"/>
    <property type="project" value="UniProtKB-SubCell"/>
</dbReference>
<keyword evidence="10" id="KW-1185">Reference proteome</keyword>
<feature type="transmembrane region" description="Helical" evidence="7">
    <location>
        <begin position="27"/>
        <end position="49"/>
    </location>
</feature>
<evidence type="ECO:0000313" key="9">
    <source>
        <dbReference type="EMBL" id="OUP58941.1"/>
    </source>
</evidence>
<dbReference type="EMBL" id="NFKM01000015">
    <property type="protein sequence ID" value="OUP58941.1"/>
    <property type="molecule type" value="Genomic_DNA"/>
</dbReference>
<dbReference type="InterPro" id="IPR003856">
    <property type="entry name" value="LPS_length_determ_N"/>
</dbReference>
<dbReference type="RefSeq" id="WP_087158872.1">
    <property type="nucleotide sequence ID" value="NZ_NFKM01000015.1"/>
</dbReference>
<dbReference type="Pfam" id="PF02706">
    <property type="entry name" value="Wzz"/>
    <property type="match status" value="1"/>
</dbReference>
<evidence type="ECO:0000256" key="2">
    <source>
        <dbReference type="ARBA" id="ARBA00006683"/>
    </source>
</evidence>
<keyword evidence="3" id="KW-1003">Cell membrane</keyword>
<organism evidence="9 10">
    <name type="scientific">Faecalitalea cylindroides</name>
    <dbReference type="NCBI Taxonomy" id="39483"/>
    <lineage>
        <taxon>Bacteria</taxon>
        <taxon>Bacillati</taxon>
        <taxon>Bacillota</taxon>
        <taxon>Erysipelotrichia</taxon>
        <taxon>Erysipelotrichales</taxon>
        <taxon>Erysipelotrichaceae</taxon>
        <taxon>Faecalitalea</taxon>
    </lineage>
</organism>
<dbReference type="GO" id="GO:0004713">
    <property type="term" value="F:protein tyrosine kinase activity"/>
    <property type="evidence" value="ECO:0007669"/>
    <property type="project" value="TreeGrafter"/>
</dbReference>
<dbReference type="PANTHER" id="PTHR32309">
    <property type="entry name" value="TYROSINE-PROTEIN KINASE"/>
    <property type="match status" value="1"/>
</dbReference>
<accession>A0A1Y4LV69</accession>
<evidence type="ECO:0000259" key="8">
    <source>
        <dbReference type="Pfam" id="PF02706"/>
    </source>
</evidence>
<keyword evidence="5 7" id="KW-1133">Transmembrane helix</keyword>
<protein>
    <recommendedName>
        <fullName evidence="8">Polysaccharide chain length determinant N-terminal domain-containing protein</fullName>
    </recommendedName>
</protein>
<feature type="domain" description="Polysaccharide chain length determinant N-terminal" evidence="8">
    <location>
        <begin position="13"/>
        <end position="102"/>
    </location>
</feature>